<protein>
    <submittedName>
        <fullName evidence="8">IMP dehydrogenase</fullName>
    </submittedName>
</protein>
<evidence type="ECO:0000256" key="1">
    <source>
        <dbReference type="ARBA" id="ARBA00001947"/>
    </source>
</evidence>
<dbReference type="Pfam" id="PF08240">
    <property type="entry name" value="ADH_N"/>
    <property type="match status" value="1"/>
</dbReference>
<dbReference type="SUPFAM" id="SSF50129">
    <property type="entry name" value="GroES-like"/>
    <property type="match status" value="1"/>
</dbReference>
<dbReference type="Pfam" id="PF00107">
    <property type="entry name" value="ADH_zinc_N"/>
    <property type="match status" value="1"/>
</dbReference>
<evidence type="ECO:0000313" key="8">
    <source>
        <dbReference type="EMBL" id="GHO87001.1"/>
    </source>
</evidence>
<keyword evidence="4" id="KW-0560">Oxidoreductase</keyword>
<accession>A0ABQ3VPI0</accession>
<gene>
    <name evidence="8" type="ORF">KSZ_50070</name>
</gene>
<dbReference type="Gene3D" id="3.90.180.10">
    <property type="entry name" value="Medium-chain alcohol dehydrogenases, catalytic domain"/>
    <property type="match status" value="1"/>
</dbReference>
<dbReference type="SUPFAM" id="SSF51735">
    <property type="entry name" value="NAD(P)-binding Rossmann-fold domains"/>
    <property type="match status" value="1"/>
</dbReference>
<evidence type="ECO:0000259" key="6">
    <source>
        <dbReference type="Pfam" id="PF00107"/>
    </source>
</evidence>
<dbReference type="Proteomes" id="UP000635565">
    <property type="component" value="Unassembled WGS sequence"/>
</dbReference>
<keyword evidence="3 5" id="KW-0862">Zinc</keyword>
<sequence length="344" mass="36189">MQAAIFRGAFDIQVEQISDAAILEPTDAVVQITHACICGTDLWPYRGQGPYQPGWQIGHEWMGLVMDVGSQVRTIKRGDRVIASFDFCDGTCEFCQKGLDSACVQGGIWGFGHEGGQAEAIRARFADATLIVIPPSVEGDEAMLKAILPLTDVMATGHHAAVTAGVRPGGSVVVIGDGAVGLCAILAARRLGAERILALGHQPHRFTLARQFGATEVITSRGEQAIGPVLEMTQGGAEAVLECVGTEETIKMAVNMSRPGGTVGFVGAPHGSGQIPLGRMFSSNIGVRGGLAPARAYLPELLKDVLAGQLDPSPILDRTVSLAEVASGYRAMDQRQAIKVLVQP</sequence>
<keyword evidence="2 5" id="KW-0479">Metal-binding</keyword>
<comment type="similarity">
    <text evidence="5">Belongs to the zinc-containing alcohol dehydrogenase family.</text>
</comment>
<reference evidence="8 9" key="1">
    <citation type="journal article" date="2021" name="Int. J. Syst. Evol. Microbiol.">
        <title>Reticulibacter mediterranei gen. nov., sp. nov., within the new family Reticulibacteraceae fam. nov., and Ktedonospora formicarum gen. nov., sp. nov., Ktedonobacter robiniae sp. nov., Dictyobacter formicarum sp. nov. and Dictyobacter arantiisoli sp. nov., belonging to the class Ktedonobacteria.</title>
        <authorList>
            <person name="Yabe S."/>
            <person name="Zheng Y."/>
            <person name="Wang C.M."/>
            <person name="Sakai Y."/>
            <person name="Abe K."/>
            <person name="Yokota A."/>
            <person name="Donadio S."/>
            <person name="Cavaletti L."/>
            <person name="Monciardini P."/>
        </authorList>
    </citation>
    <scope>NUCLEOTIDE SEQUENCE [LARGE SCALE GENOMIC DNA]</scope>
    <source>
        <strain evidence="8 9">SOSP1-9</strain>
    </source>
</reference>
<dbReference type="InterPro" id="IPR011032">
    <property type="entry name" value="GroES-like_sf"/>
</dbReference>
<comment type="cofactor">
    <cofactor evidence="1 5">
        <name>Zn(2+)</name>
        <dbReference type="ChEBI" id="CHEBI:29105"/>
    </cofactor>
</comment>
<dbReference type="Gene3D" id="3.40.50.720">
    <property type="entry name" value="NAD(P)-binding Rossmann-like Domain"/>
    <property type="match status" value="1"/>
</dbReference>
<evidence type="ECO:0000256" key="4">
    <source>
        <dbReference type="ARBA" id="ARBA00023002"/>
    </source>
</evidence>
<evidence type="ECO:0000256" key="2">
    <source>
        <dbReference type="ARBA" id="ARBA00022723"/>
    </source>
</evidence>
<name>A0ABQ3VPI0_9CHLR</name>
<dbReference type="PANTHER" id="PTHR42813">
    <property type="entry name" value="ZINC-TYPE ALCOHOL DEHYDROGENASE-LIKE"/>
    <property type="match status" value="1"/>
</dbReference>
<comment type="caution">
    <text evidence="8">The sequence shown here is derived from an EMBL/GenBank/DDBJ whole genome shotgun (WGS) entry which is preliminary data.</text>
</comment>
<evidence type="ECO:0000313" key="9">
    <source>
        <dbReference type="Proteomes" id="UP000635565"/>
    </source>
</evidence>
<dbReference type="InterPro" id="IPR036291">
    <property type="entry name" value="NAD(P)-bd_dom_sf"/>
</dbReference>
<feature type="domain" description="Alcohol dehydrogenase-like C-terminal" evidence="6">
    <location>
        <begin position="179"/>
        <end position="303"/>
    </location>
</feature>
<dbReference type="RefSeq" id="WP_201364602.1">
    <property type="nucleotide sequence ID" value="NZ_BNJJ01000015.1"/>
</dbReference>
<dbReference type="EMBL" id="BNJJ01000015">
    <property type="protein sequence ID" value="GHO87001.1"/>
    <property type="molecule type" value="Genomic_DNA"/>
</dbReference>
<evidence type="ECO:0000256" key="3">
    <source>
        <dbReference type="ARBA" id="ARBA00022833"/>
    </source>
</evidence>
<feature type="domain" description="Alcohol dehydrogenase-like N-terminal" evidence="7">
    <location>
        <begin position="25"/>
        <end position="125"/>
    </location>
</feature>
<dbReference type="PROSITE" id="PS00059">
    <property type="entry name" value="ADH_ZINC"/>
    <property type="match status" value="1"/>
</dbReference>
<dbReference type="InterPro" id="IPR002328">
    <property type="entry name" value="ADH_Zn_CS"/>
</dbReference>
<dbReference type="InterPro" id="IPR013149">
    <property type="entry name" value="ADH-like_C"/>
</dbReference>
<keyword evidence="9" id="KW-1185">Reference proteome</keyword>
<proteinExistence type="inferred from homology"/>
<evidence type="ECO:0000256" key="5">
    <source>
        <dbReference type="RuleBase" id="RU361277"/>
    </source>
</evidence>
<dbReference type="InterPro" id="IPR013154">
    <property type="entry name" value="ADH-like_N"/>
</dbReference>
<organism evidence="8 9">
    <name type="scientific">Dictyobacter formicarum</name>
    <dbReference type="NCBI Taxonomy" id="2778368"/>
    <lineage>
        <taxon>Bacteria</taxon>
        <taxon>Bacillati</taxon>
        <taxon>Chloroflexota</taxon>
        <taxon>Ktedonobacteria</taxon>
        <taxon>Ktedonobacterales</taxon>
        <taxon>Dictyobacteraceae</taxon>
        <taxon>Dictyobacter</taxon>
    </lineage>
</organism>
<evidence type="ECO:0000259" key="7">
    <source>
        <dbReference type="Pfam" id="PF08240"/>
    </source>
</evidence>
<dbReference type="PANTHER" id="PTHR42813:SF2">
    <property type="entry name" value="DEHYDROGENASE, ZINC-CONTAINING, PUTATIVE (AFU_ORTHOLOGUE AFUA_2G02810)-RELATED"/>
    <property type="match status" value="1"/>
</dbReference>